<proteinExistence type="predicted"/>
<name>A0ABQ5BZ77_9ASTR</name>
<dbReference type="PANTHER" id="PTHR33223">
    <property type="entry name" value="CCHC-TYPE DOMAIN-CONTAINING PROTEIN"/>
    <property type="match status" value="1"/>
</dbReference>
<accession>A0ABQ5BZ77</accession>
<reference evidence="4" key="1">
    <citation type="journal article" date="2022" name="Int. J. Mol. Sci.">
        <title>Draft Genome of Tanacetum Coccineum: Genomic Comparison of Closely Related Tanacetum-Family Plants.</title>
        <authorList>
            <person name="Yamashiro T."/>
            <person name="Shiraishi A."/>
            <person name="Nakayama K."/>
            <person name="Satake H."/>
        </authorList>
    </citation>
    <scope>NUCLEOTIDE SEQUENCE</scope>
</reference>
<feature type="coiled-coil region" evidence="1">
    <location>
        <begin position="233"/>
        <end position="302"/>
    </location>
</feature>
<keyword evidence="1" id="KW-0175">Coiled coil</keyword>
<feature type="domain" description="Retrotransposon gag" evidence="3">
    <location>
        <begin position="88"/>
        <end position="176"/>
    </location>
</feature>
<evidence type="ECO:0000256" key="1">
    <source>
        <dbReference type="SAM" id="Coils"/>
    </source>
</evidence>
<dbReference type="InterPro" id="IPR005162">
    <property type="entry name" value="Retrotrans_gag_dom"/>
</dbReference>
<dbReference type="Pfam" id="PF03732">
    <property type="entry name" value="Retrotrans_gag"/>
    <property type="match status" value="1"/>
</dbReference>
<evidence type="ECO:0000313" key="4">
    <source>
        <dbReference type="EMBL" id="GJT18978.1"/>
    </source>
</evidence>
<reference evidence="4" key="2">
    <citation type="submission" date="2022-01" db="EMBL/GenBank/DDBJ databases">
        <authorList>
            <person name="Yamashiro T."/>
            <person name="Shiraishi A."/>
            <person name="Satake H."/>
            <person name="Nakayama K."/>
        </authorList>
    </citation>
    <scope>NUCLEOTIDE SEQUENCE</scope>
</reference>
<evidence type="ECO:0000256" key="2">
    <source>
        <dbReference type="SAM" id="MobiDB-lite"/>
    </source>
</evidence>
<evidence type="ECO:0000313" key="5">
    <source>
        <dbReference type="Proteomes" id="UP001151760"/>
    </source>
</evidence>
<dbReference type="Proteomes" id="UP001151760">
    <property type="component" value="Unassembled WGS sequence"/>
</dbReference>
<dbReference type="PANTHER" id="PTHR33223:SF11">
    <property type="entry name" value="ELEMENT PROTEIN, PUTATIVE-RELATED"/>
    <property type="match status" value="1"/>
</dbReference>
<sequence length="329" mass="38522">MGDKNSNRPRTLGDYSRPSHEGYRNAIELPEGAKVSPLRSDTIRLVQNGCAFHGLMSEDPIQHLKDFLRIVDSIDLNGATRNTTRLRLFCFSLRDQAINWLDRLPAGSISTWDDLTTRFLAQFFPPKRTAKLQNDILMFQQHQDESLYDAWNRFKDLLRKVPHHGLDLWLQVQIFYDHVDYTTQMAIDYAAGGRLRKLRPEEAWETIKDLAQYEEEEWNEPIFSEKGSPDYIDANLEQELESMERRVESLMRSEVLLYYEGGFTSPKRPYQEEFEGKILKLINDQEDQIKELEEDMRKTKDTFMCLVDSLIATLKAKIEAQRVHPTKIE</sequence>
<feature type="region of interest" description="Disordered" evidence="2">
    <location>
        <begin position="1"/>
        <end position="23"/>
    </location>
</feature>
<dbReference type="EMBL" id="BQNB010013681">
    <property type="protein sequence ID" value="GJT18978.1"/>
    <property type="molecule type" value="Genomic_DNA"/>
</dbReference>
<gene>
    <name evidence="4" type="ORF">Tco_0877684</name>
</gene>
<comment type="caution">
    <text evidence="4">The sequence shown here is derived from an EMBL/GenBank/DDBJ whole genome shotgun (WGS) entry which is preliminary data.</text>
</comment>
<keyword evidence="5" id="KW-1185">Reference proteome</keyword>
<evidence type="ECO:0000259" key="3">
    <source>
        <dbReference type="Pfam" id="PF03732"/>
    </source>
</evidence>
<organism evidence="4 5">
    <name type="scientific">Tanacetum coccineum</name>
    <dbReference type="NCBI Taxonomy" id="301880"/>
    <lineage>
        <taxon>Eukaryota</taxon>
        <taxon>Viridiplantae</taxon>
        <taxon>Streptophyta</taxon>
        <taxon>Embryophyta</taxon>
        <taxon>Tracheophyta</taxon>
        <taxon>Spermatophyta</taxon>
        <taxon>Magnoliopsida</taxon>
        <taxon>eudicotyledons</taxon>
        <taxon>Gunneridae</taxon>
        <taxon>Pentapetalae</taxon>
        <taxon>asterids</taxon>
        <taxon>campanulids</taxon>
        <taxon>Asterales</taxon>
        <taxon>Asteraceae</taxon>
        <taxon>Asteroideae</taxon>
        <taxon>Anthemideae</taxon>
        <taxon>Anthemidinae</taxon>
        <taxon>Tanacetum</taxon>
    </lineage>
</organism>
<protein>
    <submittedName>
        <fullName evidence="4">Zinc finger, CCHC-type containing protein</fullName>
    </submittedName>
</protein>